<proteinExistence type="predicted"/>
<gene>
    <name evidence="2" type="ORF">GGU10DRAFT_333069</name>
</gene>
<evidence type="ECO:0000313" key="3">
    <source>
        <dbReference type="Proteomes" id="UP001163798"/>
    </source>
</evidence>
<keyword evidence="3" id="KW-1185">Reference proteome</keyword>
<accession>A0AA38L4I9</accession>
<feature type="region of interest" description="Disordered" evidence="1">
    <location>
        <begin position="55"/>
        <end position="190"/>
    </location>
</feature>
<name>A0AA38L4I9_9AGAR</name>
<evidence type="ECO:0000256" key="1">
    <source>
        <dbReference type="SAM" id="MobiDB-lite"/>
    </source>
</evidence>
<feature type="region of interest" description="Disordered" evidence="1">
    <location>
        <begin position="225"/>
        <end position="305"/>
    </location>
</feature>
<dbReference type="EMBL" id="MU793339">
    <property type="protein sequence ID" value="KAJ3785542.1"/>
    <property type="molecule type" value="Genomic_DNA"/>
</dbReference>
<feature type="compositionally biased region" description="Pro residues" evidence="1">
    <location>
        <begin position="98"/>
        <end position="109"/>
    </location>
</feature>
<comment type="caution">
    <text evidence="2">The sequence shown here is derived from an EMBL/GenBank/DDBJ whole genome shotgun (WGS) entry which is preliminary data.</text>
</comment>
<reference evidence="2" key="1">
    <citation type="submission" date="2022-08" db="EMBL/GenBank/DDBJ databases">
        <authorList>
            <consortium name="DOE Joint Genome Institute"/>
            <person name="Min B."/>
            <person name="Riley R."/>
            <person name="Sierra-Patev S."/>
            <person name="Naranjo-Ortiz M."/>
            <person name="Looney B."/>
            <person name="Konkel Z."/>
            <person name="Slot J.C."/>
            <person name="Sakamoto Y."/>
            <person name="Steenwyk J.L."/>
            <person name="Rokas A."/>
            <person name="Carro J."/>
            <person name="Camarero S."/>
            <person name="Ferreira P."/>
            <person name="Molpeceres G."/>
            <person name="Ruiz-Duenas F.J."/>
            <person name="Serrano A."/>
            <person name="Henrissat B."/>
            <person name="Drula E."/>
            <person name="Hughes K.W."/>
            <person name="Mata J.L."/>
            <person name="Ishikawa N.K."/>
            <person name="Vargas-Isla R."/>
            <person name="Ushijima S."/>
            <person name="Smith C.A."/>
            <person name="Ahrendt S."/>
            <person name="Andreopoulos W."/>
            <person name="He G."/>
            <person name="Labutti K."/>
            <person name="Lipzen A."/>
            <person name="Ng V."/>
            <person name="Sandor L."/>
            <person name="Barry K."/>
            <person name="Martinez A.T."/>
            <person name="Xiao Y."/>
            <person name="Gibbons J.G."/>
            <person name="Terashima K."/>
            <person name="Hibbett D.S."/>
            <person name="Grigoriev I.V."/>
        </authorList>
    </citation>
    <scope>NUCLEOTIDE SEQUENCE</scope>
    <source>
        <strain evidence="2">TFB10291</strain>
    </source>
</reference>
<dbReference type="Proteomes" id="UP001163798">
    <property type="component" value="Unassembled WGS sequence"/>
</dbReference>
<feature type="compositionally biased region" description="Low complexity" evidence="1">
    <location>
        <begin position="70"/>
        <end position="97"/>
    </location>
</feature>
<evidence type="ECO:0000313" key="2">
    <source>
        <dbReference type="EMBL" id="KAJ3785542.1"/>
    </source>
</evidence>
<dbReference type="AlphaFoldDB" id="A0AA38L4I9"/>
<feature type="compositionally biased region" description="Basic and acidic residues" evidence="1">
    <location>
        <begin position="132"/>
        <end position="163"/>
    </location>
</feature>
<protein>
    <submittedName>
        <fullName evidence="2">Uncharacterized protein</fullName>
    </submittedName>
</protein>
<sequence>MLTQRYYLEDMRTYSALIPFVTLALTIAANAAPTAPFSNDGAYTHTAGGFDSLVVQHRPSSSSDAVPLPTSTGAASVSSGASSSTGSYTPPMGWTGNWPPPPGEPPAAPGAPLSSRDTSHQAPPPNGGAPQLEEKPHHDGVQPHPEEKPHHDGVQPHPEEKNEGPNPHPGAPNAKPIGKMAAVKGKIGQVMNHPKVKKIAKYTGIAAAGAGVGALSTAAALMWAGSKGSSGSSGTTGGGSGASSTTSNVDDTASTAGSATSSEGDTGSDTSASSTDTSTDTSSAPAKRAVARSMYHRRVSRWDLE</sequence>
<feature type="compositionally biased region" description="Low complexity" evidence="1">
    <location>
        <begin position="242"/>
        <end position="284"/>
    </location>
</feature>
<organism evidence="2 3">
    <name type="scientific">Lentinula aff. detonsa</name>
    <dbReference type="NCBI Taxonomy" id="2804958"/>
    <lineage>
        <taxon>Eukaryota</taxon>
        <taxon>Fungi</taxon>
        <taxon>Dikarya</taxon>
        <taxon>Basidiomycota</taxon>
        <taxon>Agaricomycotina</taxon>
        <taxon>Agaricomycetes</taxon>
        <taxon>Agaricomycetidae</taxon>
        <taxon>Agaricales</taxon>
        <taxon>Marasmiineae</taxon>
        <taxon>Omphalotaceae</taxon>
        <taxon>Lentinula</taxon>
    </lineage>
</organism>